<evidence type="ECO:0000313" key="3">
    <source>
        <dbReference type="Proteomes" id="UP000003963"/>
    </source>
</evidence>
<dbReference type="RefSeq" id="WP_009715813.1">
    <property type="nucleotide sequence ID" value="NZ_GG657754.1"/>
</dbReference>
<feature type="compositionally biased region" description="Low complexity" evidence="1">
    <location>
        <begin position="21"/>
        <end position="33"/>
    </location>
</feature>
<feature type="compositionally biased region" description="Basic and acidic residues" evidence="1">
    <location>
        <begin position="54"/>
        <end position="63"/>
    </location>
</feature>
<dbReference type="HOGENOM" id="CLU_2829504_0_0_11"/>
<dbReference type="AlphaFoldDB" id="D9WPZ5"/>
<protein>
    <submittedName>
        <fullName evidence="2">Uncharacterized protein</fullName>
    </submittedName>
</protein>
<sequence length="63" mass="6629">MSAQEPTALDDPRRDDRSPSMRDLLAACAAASAVSTPPEAPVEAPVEAEAQQRPADEPERDAA</sequence>
<dbReference type="Proteomes" id="UP000003963">
    <property type="component" value="Unassembled WGS sequence"/>
</dbReference>
<accession>D9WPZ5</accession>
<evidence type="ECO:0000256" key="1">
    <source>
        <dbReference type="SAM" id="MobiDB-lite"/>
    </source>
</evidence>
<reference evidence="2 3" key="1">
    <citation type="submission" date="2009-02" db="EMBL/GenBank/DDBJ databases">
        <title>Annotation of Streptomyces hygroscopicus strain ATCC 53653.</title>
        <authorList>
            <consortium name="The Broad Institute Genome Sequencing Platform"/>
            <consortium name="Broad Institute Microbial Sequencing Center"/>
            <person name="Fischbach M."/>
            <person name="Godfrey P."/>
            <person name="Ward D."/>
            <person name="Young S."/>
            <person name="Zeng Q."/>
            <person name="Koehrsen M."/>
            <person name="Alvarado L."/>
            <person name="Berlin A.M."/>
            <person name="Bochicchio J."/>
            <person name="Borenstein D."/>
            <person name="Chapman S.B."/>
            <person name="Chen Z."/>
            <person name="Engels R."/>
            <person name="Freedman E."/>
            <person name="Gellesch M."/>
            <person name="Goldberg J."/>
            <person name="Griggs A."/>
            <person name="Gujja S."/>
            <person name="Heilman E.R."/>
            <person name="Heiman D.I."/>
            <person name="Hepburn T.A."/>
            <person name="Howarth C."/>
            <person name="Jen D."/>
            <person name="Larson L."/>
            <person name="Lewis B."/>
            <person name="Mehta T."/>
            <person name="Park D."/>
            <person name="Pearson M."/>
            <person name="Richards J."/>
            <person name="Roberts A."/>
            <person name="Saif S."/>
            <person name="Shea T.D."/>
            <person name="Shenoy N."/>
            <person name="Sisk P."/>
            <person name="Stolte C."/>
            <person name="Sykes S.N."/>
            <person name="Thomson T."/>
            <person name="Walk T."/>
            <person name="White J."/>
            <person name="Yandava C."/>
            <person name="Straight P."/>
            <person name="Clardy J."/>
            <person name="Hung D."/>
            <person name="Kolter R."/>
            <person name="Mekalanos J."/>
            <person name="Walker S."/>
            <person name="Walsh C.T."/>
            <person name="Wieland-Brown L.C."/>
            <person name="Haas B."/>
            <person name="Nusbaum C."/>
            <person name="Birren B."/>
        </authorList>
    </citation>
    <scope>NUCLEOTIDE SEQUENCE [LARGE SCALE GENOMIC DNA]</scope>
    <source>
        <strain evidence="2 3">ATCC 53653</strain>
    </source>
</reference>
<name>D9WPZ5_9ACTN</name>
<proteinExistence type="predicted"/>
<feature type="compositionally biased region" description="Basic and acidic residues" evidence="1">
    <location>
        <begin position="10"/>
        <end position="20"/>
    </location>
</feature>
<organism evidence="2 3">
    <name type="scientific">Streptomyces himastatinicus ATCC 53653</name>
    <dbReference type="NCBI Taxonomy" id="457427"/>
    <lineage>
        <taxon>Bacteria</taxon>
        <taxon>Bacillati</taxon>
        <taxon>Actinomycetota</taxon>
        <taxon>Actinomycetes</taxon>
        <taxon>Kitasatosporales</taxon>
        <taxon>Streptomycetaceae</taxon>
        <taxon>Streptomyces</taxon>
        <taxon>Streptomyces violaceusniger group</taxon>
    </lineage>
</organism>
<gene>
    <name evidence="2" type="ORF">SSOG_03713</name>
</gene>
<evidence type="ECO:0000313" key="2">
    <source>
        <dbReference type="EMBL" id="EFL23999.1"/>
    </source>
</evidence>
<dbReference type="EMBL" id="GG657754">
    <property type="protein sequence ID" value="EFL23999.1"/>
    <property type="molecule type" value="Genomic_DNA"/>
</dbReference>
<keyword evidence="3" id="KW-1185">Reference proteome</keyword>
<feature type="region of interest" description="Disordered" evidence="1">
    <location>
        <begin position="1"/>
        <end position="63"/>
    </location>
</feature>